<protein>
    <recommendedName>
        <fullName evidence="11">ABC3 transporter permease protein domain-containing protein</fullName>
    </recommendedName>
</protein>
<evidence type="ECO:0008006" key="11">
    <source>
        <dbReference type="Google" id="ProtNLM"/>
    </source>
</evidence>
<feature type="transmembrane region" description="Helical" evidence="6">
    <location>
        <begin position="768"/>
        <end position="792"/>
    </location>
</feature>
<dbReference type="AlphaFoldDB" id="F4L657"/>
<evidence type="ECO:0000256" key="2">
    <source>
        <dbReference type="ARBA" id="ARBA00022475"/>
    </source>
</evidence>
<feature type="domain" description="MacB-like periplasmic core" evidence="8">
    <location>
        <begin position="433"/>
        <end position="627"/>
    </location>
</feature>
<feature type="transmembrane region" description="Helical" evidence="6">
    <location>
        <begin position="680"/>
        <end position="703"/>
    </location>
</feature>
<evidence type="ECO:0000256" key="3">
    <source>
        <dbReference type="ARBA" id="ARBA00022692"/>
    </source>
</evidence>
<proteinExistence type="predicted"/>
<dbReference type="Pfam" id="PF12704">
    <property type="entry name" value="MacB_PCD"/>
    <property type="match status" value="2"/>
</dbReference>
<evidence type="ECO:0000256" key="5">
    <source>
        <dbReference type="ARBA" id="ARBA00023136"/>
    </source>
</evidence>
<keyword evidence="5 6" id="KW-0472">Membrane</keyword>
<dbReference type="KEGG" id="hhy:Halhy_6255"/>
<organism evidence="9 10">
    <name type="scientific">Haliscomenobacter hydrossis (strain ATCC 27775 / DSM 1100 / LMG 10767 / O)</name>
    <dbReference type="NCBI Taxonomy" id="760192"/>
    <lineage>
        <taxon>Bacteria</taxon>
        <taxon>Pseudomonadati</taxon>
        <taxon>Bacteroidota</taxon>
        <taxon>Saprospiria</taxon>
        <taxon>Saprospirales</taxon>
        <taxon>Haliscomenobacteraceae</taxon>
        <taxon>Haliscomenobacter</taxon>
    </lineage>
</organism>
<keyword evidence="2" id="KW-1003">Cell membrane</keyword>
<accession>F4L657</accession>
<dbReference type="InterPro" id="IPR050250">
    <property type="entry name" value="Macrolide_Exporter_MacB"/>
</dbReference>
<feature type="transmembrane region" description="Helical" evidence="6">
    <location>
        <begin position="331"/>
        <end position="357"/>
    </location>
</feature>
<dbReference type="Proteomes" id="UP000008461">
    <property type="component" value="Chromosome"/>
</dbReference>
<comment type="subcellular location">
    <subcellularLocation>
        <location evidence="1">Cell membrane</location>
        <topology evidence="1">Multi-pass membrane protein</topology>
    </subcellularLocation>
</comment>
<evidence type="ECO:0000313" key="9">
    <source>
        <dbReference type="EMBL" id="AEE54075.1"/>
    </source>
</evidence>
<reference key="2">
    <citation type="submission" date="2011-04" db="EMBL/GenBank/DDBJ databases">
        <title>Complete sequence of chromosome of Haliscomenobacter hydrossis DSM 1100.</title>
        <authorList>
            <consortium name="US DOE Joint Genome Institute (JGI-PGF)"/>
            <person name="Lucas S."/>
            <person name="Han J."/>
            <person name="Lapidus A."/>
            <person name="Bruce D."/>
            <person name="Goodwin L."/>
            <person name="Pitluck S."/>
            <person name="Peters L."/>
            <person name="Kyrpides N."/>
            <person name="Mavromatis K."/>
            <person name="Ivanova N."/>
            <person name="Ovchinnikova G."/>
            <person name="Pagani I."/>
            <person name="Daligault H."/>
            <person name="Detter J.C."/>
            <person name="Han C."/>
            <person name="Land M."/>
            <person name="Hauser L."/>
            <person name="Markowitz V."/>
            <person name="Cheng J.-F."/>
            <person name="Hugenholtz P."/>
            <person name="Woyke T."/>
            <person name="Wu D."/>
            <person name="Verbarg S."/>
            <person name="Frueling A."/>
            <person name="Brambilla E."/>
            <person name="Klenk H.-P."/>
            <person name="Eisen J.A."/>
        </authorList>
    </citation>
    <scope>NUCLEOTIDE SEQUENCE</scope>
    <source>
        <strain>DSM 1100</strain>
    </source>
</reference>
<evidence type="ECO:0000256" key="1">
    <source>
        <dbReference type="ARBA" id="ARBA00004651"/>
    </source>
</evidence>
<evidence type="ECO:0000256" key="4">
    <source>
        <dbReference type="ARBA" id="ARBA00022989"/>
    </source>
</evidence>
<dbReference type="HOGENOM" id="CLU_008713_1_0_10"/>
<reference evidence="9 10" key="1">
    <citation type="journal article" date="2011" name="Stand. Genomic Sci.">
        <title>Complete genome sequence of Haliscomenobacter hydrossis type strain (O).</title>
        <authorList>
            <consortium name="US DOE Joint Genome Institute (JGI-PGF)"/>
            <person name="Daligault H."/>
            <person name="Lapidus A."/>
            <person name="Zeytun A."/>
            <person name="Nolan M."/>
            <person name="Lucas S."/>
            <person name="Del Rio T.G."/>
            <person name="Tice H."/>
            <person name="Cheng J.F."/>
            <person name="Tapia R."/>
            <person name="Han C."/>
            <person name="Goodwin L."/>
            <person name="Pitluck S."/>
            <person name="Liolios K."/>
            <person name="Pagani I."/>
            <person name="Ivanova N."/>
            <person name="Huntemann M."/>
            <person name="Mavromatis K."/>
            <person name="Mikhailova N."/>
            <person name="Pati A."/>
            <person name="Chen A."/>
            <person name="Palaniappan K."/>
            <person name="Land M."/>
            <person name="Hauser L."/>
            <person name="Brambilla E.M."/>
            <person name="Rohde M."/>
            <person name="Verbarg S."/>
            <person name="Goker M."/>
            <person name="Bristow J."/>
            <person name="Eisen J.A."/>
            <person name="Markowitz V."/>
            <person name="Hugenholtz P."/>
            <person name="Kyrpides N.C."/>
            <person name="Klenk H.P."/>
            <person name="Woyke T."/>
        </authorList>
    </citation>
    <scope>NUCLEOTIDE SEQUENCE [LARGE SCALE GENOMIC DNA]</scope>
    <source>
        <strain evidence="10">ATCC 27775 / DSM 1100 / LMG 10767 / O</strain>
    </source>
</reference>
<feature type="transmembrane region" description="Helical" evidence="6">
    <location>
        <begin position="21"/>
        <end position="42"/>
    </location>
</feature>
<keyword evidence="4 6" id="KW-1133">Transmembrane helix</keyword>
<gene>
    <name evidence="9" type="ordered locus">Halhy_6255</name>
</gene>
<feature type="transmembrane region" description="Helical" evidence="6">
    <location>
        <begin position="427"/>
        <end position="454"/>
    </location>
</feature>
<evidence type="ECO:0000256" key="6">
    <source>
        <dbReference type="SAM" id="Phobius"/>
    </source>
</evidence>
<feature type="domain" description="MacB-like periplasmic core" evidence="8">
    <location>
        <begin position="20"/>
        <end position="248"/>
    </location>
</feature>
<dbReference type="InterPro" id="IPR025857">
    <property type="entry name" value="MacB_PCD"/>
</dbReference>
<dbReference type="Pfam" id="PF02687">
    <property type="entry name" value="FtsX"/>
    <property type="match status" value="2"/>
</dbReference>
<dbReference type="OrthoDB" id="5933722at2"/>
<feature type="domain" description="ABC3 transporter permease C-terminal" evidence="7">
    <location>
        <begin position="682"/>
        <end position="791"/>
    </location>
</feature>
<feature type="transmembrane region" description="Helical" evidence="6">
    <location>
        <begin position="284"/>
        <end position="308"/>
    </location>
</feature>
<dbReference type="PANTHER" id="PTHR30572:SF18">
    <property type="entry name" value="ABC-TYPE MACROLIDE FAMILY EXPORT SYSTEM PERMEASE COMPONENT 2"/>
    <property type="match status" value="1"/>
</dbReference>
<dbReference type="GO" id="GO:0022857">
    <property type="term" value="F:transmembrane transporter activity"/>
    <property type="evidence" value="ECO:0007669"/>
    <property type="project" value="TreeGrafter"/>
</dbReference>
<dbReference type="eggNOG" id="COG0577">
    <property type="taxonomic scope" value="Bacteria"/>
</dbReference>
<feature type="domain" description="ABC3 transporter permease C-terminal" evidence="7">
    <location>
        <begin position="290"/>
        <end position="405"/>
    </location>
</feature>
<sequence>MLQNHLKLAYRNIRKNGFYSALNVLGLWAGILFSLLIGAHVWGELQVNQQLRHAERQYFLTSIWKNPNIGMEITSAGPLGKRLQEVYPQLVANYYRWDGIKSGVAKGDKVFRENIQIGDSTLLTMFGFRLLYGDPNSALKAPFSVVITAEKALKYFGKTDVLGQTLSIQNFTGGHHEFMITGVLGEIPENSVTNLLGTTDPNSLFISFTTARYFFDRNVNDWNNIIYPTYLELQPGVTGADLEKPIQQLIQREGTDFEKENLTVRPIALKEYHLQKNKALVKRMLFTLSSVGIFILFMAIFNFINLAIGRSGSRIREIGVRKALGGLKKQLAIQFLAESLLLVTVATALAFLSYPLAQMPFEQIVGKSLPVLTSFPTVFALLPLVLVLVVGLLAGLYPALFLSSMKTVESLKGKLGTASQSLQLRKYLVGFQFGIANLVIIAALVVAAQVNYFFGKNIGYNQEFVVTAQVPRDWSPEGLRKMLTVRDEMAKLPGVRNASLSFEIPNGNNNGQPSVYRAGTDSTTAVICQQLTTDEHYLDTYQISLLAGEYFNANGRNYTKVVLNERAALAIGFPDAESAIGQTVRMPGDPMLHTIKGVLRDFHFGSMATPIQPMVVFPLQSSVLYRYLSFKIEPEGIAERMAALQKKWAELLPGSAFEYTFMDDTLAEIYAMELQMKRSAYAASALALLIALLGVLGLVSLNLQRREKEVGVRKVLGASVLGIIGLFLQEFLLILLLAGIAACPIAWYLLRGWLENYAYHIELSPLVFAASLLGLALVTALLIGLQSVKAALSNPVKSLRSE</sequence>
<keyword evidence="3 6" id="KW-0812">Transmembrane</keyword>
<feature type="transmembrane region" description="Helical" evidence="6">
    <location>
        <begin position="377"/>
        <end position="402"/>
    </location>
</feature>
<dbReference type="STRING" id="760192.Halhy_6255"/>
<dbReference type="EMBL" id="CP002691">
    <property type="protein sequence ID" value="AEE54075.1"/>
    <property type="molecule type" value="Genomic_DNA"/>
</dbReference>
<evidence type="ECO:0000313" key="10">
    <source>
        <dbReference type="Proteomes" id="UP000008461"/>
    </source>
</evidence>
<dbReference type="GO" id="GO:0005886">
    <property type="term" value="C:plasma membrane"/>
    <property type="evidence" value="ECO:0007669"/>
    <property type="project" value="UniProtKB-SubCell"/>
</dbReference>
<dbReference type="InterPro" id="IPR003838">
    <property type="entry name" value="ABC3_permease_C"/>
</dbReference>
<dbReference type="RefSeq" id="WP_013768596.1">
    <property type="nucleotide sequence ID" value="NC_015510.1"/>
</dbReference>
<evidence type="ECO:0000259" key="7">
    <source>
        <dbReference type="Pfam" id="PF02687"/>
    </source>
</evidence>
<keyword evidence="10" id="KW-1185">Reference proteome</keyword>
<feature type="transmembrane region" description="Helical" evidence="6">
    <location>
        <begin position="715"/>
        <end position="748"/>
    </location>
</feature>
<name>F4L657_HALH1</name>
<evidence type="ECO:0000259" key="8">
    <source>
        <dbReference type="Pfam" id="PF12704"/>
    </source>
</evidence>
<dbReference type="PANTHER" id="PTHR30572">
    <property type="entry name" value="MEMBRANE COMPONENT OF TRANSPORTER-RELATED"/>
    <property type="match status" value="1"/>
</dbReference>